<name>A0AB33EDA4_9PSED</name>
<evidence type="ECO:0000313" key="1">
    <source>
        <dbReference type="EMBL" id="ATE78389.1"/>
    </source>
</evidence>
<organism evidence="1 2">
    <name type="scientific">Pseudomonas frederiksbergensis</name>
    <dbReference type="NCBI Taxonomy" id="104087"/>
    <lineage>
        <taxon>Bacteria</taxon>
        <taxon>Pseudomonadati</taxon>
        <taxon>Pseudomonadota</taxon>
        <taxon>Gammaproteobacteria</taxon>
        <taxon>Pseudomonadales</taxon>
        <taxon>Pseudomonadaceae</taxon>
        <taxon>Pseudomonas</taxon>
    </lineage>
</organism>
<reference evidence="1 2" key="1">
    <citation type="submission" date="2017-09" db="EMBL/GenBank/DDBJ databases">
        <title>Complete Genome sequence of Lysobacter capsici KNU-15.</title>
        <authorList>
            <person name="Kim M.-C."/>
            <person name="Yi H."/>
            <person name="Lee D.-W."/>
            <person name="Shin J.-H."/>
        </authorList>
    </citation>
    <scope>NUCLEOTIDE SEQUENCE [LARGE SCALE GENOMIC DNA]</scope>
    <source>
        <strain evidence="1 2">KNU-15</strain>
    </source>
</reference>
<gene>
    <name evidence="1" type="ORF">CNN82_18895</name>
</gene>
<dbReference type="AlphaFoldDB" id="A0AB33EDA4"/>
<dbReference type="EMBL" id="CP023466">
    <property type="protein sequence ID" value="ATE78389.1"/>
    <property type="molecule type" value="Genomic_DNA"/>
</dbReference>
<sequence length="70" mass="8119">MCSSVRSWPILLKKSASVSTAEKYAPEIEVCVLGRRFRTRISRSSAQNRRFQRLVCRPSGRTDFFNRIDP</sequence>
<evidence type="ECO:0000313" key="2">
    <source>
        <dbReference type="Proteomes" id="UP000218385"/>
    </source>
</evidence>
<protein>
    <submittedName>
        <fullName evidence="1">Uncharacterized protein</fullName>
    </submittedName>
</protein>
<proteinExistence type="predicted"/>
<accession>A0AB33EDA4</accession>
<dbReference type="Proteomes" id="UP000218385">
    <property type="component" value="Chromosome"/>
</dbReference>